<sequence>MNVHNAFFDDIEALAKLYADEAETVKKKKAIVIRKLPMLPPVDCEHLNTILICSHPGERVLIMRETEFGNRKGNGHKKNR</sequence>
<protein>
    <submittedName>
        <fullName evidence="1">Uncharacterized protein</fullName>
    </submittedName>
</protein>
<dbReference type="EMBL" id="MT631689">
    <property type="protein sequence ID" value="QNO57448.1"/>
    <property type="molecule type" value="Genomic_DNA"/>
</dbReference>
<accession>A0A7G9ZB14</accession>
<reference evidence="1" key="1">
    <citation type="submission" date="2020-06" db="EMBL/GenBank/DDBJ databases">
        <title>Unique genomic features of the anaerobic methanotrophic archaea.</title>
        <authorList>
            <person name="Chadwick G.L."/>
            <person name="Skennerton C.T."/>
            <person name="Laso-Perez R."/>
            <person name="Leu A.O."/>
            <person name="Speth D.R."/>
            <person name="Yu H."/>
            <person name="Morgan-Lang C."/>
            <person name="Hatzenpichler R."/>
            <person name="Goudeau D."/>
            <person name="Malmstrom R."/>
            <person name="Brazelton W.J."/>
            <person name="Woyke T."/>
            <person name="Hallam S.J."/>
            <person name="Tyson G.W."/>
            <person name="Wegener G."/>
            <person name="Boetius A."/>
            <person name="Orphan V."/>
        </authorList>
    </citation>
    <scope>NUCLEOTIDE SEQUENCE</scope>
</reference>
<evidence type="ECO:0000313" key="1">
    <source>
        <dbReference type="EMBL" id="QNO57448.1"/>
    </source>
</evidence>
<organism evidence="1">
    <name type="scientific">Candidatus Methanophaga sp. ANME-1 ERB7</name>
    <dbReference type="NCBI Taxonomy" id="2759913"/>
    <lineage>
        <taxon>Archaea</taxon>
        <taxon>Methanobacteriati</taxon>
        <taxon>Methanobacteriota</taxon>
        <taxon>Stenosarchaea group</taxon>
        <taxon>Methanomicrobia</taxon>
        <taxon>Candidatus Methanophagales</taxon>
        <taxon>Candidatus Methanophagaceae</taxon>
        <taxon>Candidatus Methanophaga</taxon>
    </lineage>
</organism>
<dbReference type="AlphaFoldDB" id="A0A7G9ZB14"/>
<proteinExistence type="predicted"/>
<gene>
    <name evidence="1" type="ORF">LLMGBBFC_00005</name>
</gene>
<name>A0A7G9ZB14_9EURY</name>